<dbReference type="Proteomes" id="UP000499080">
    <property type="component" value="Unassembled WGS sequence"/>
</dbReference>
<reference evidence="1 2" key="1">
    <citation type="journal article" date="2019" name="Sci. Rep.">
        <title>Orb-weaving spider Araneus ventricosus genome elucidates the spidroin gene catalogue.</title>
        <authorList>
            <person name="Kono N."/>
            <person name="Nakamura H."/>
            <person name="Ohtoshi R."/>
            <person name="Moran D.A.P."/>
            <person name="Shinohara A."/>
            <person name="Yoshida Y."/>
            <person name="Fujiwara M."/>
            <person name="Mori M."/>
            <person name="Tomita M."/>
            <person name="Arakawa K."/>
        </authorList>
    </citation>
    <scope>NUCLEOTIDE SEQUENCE [LARGE SCALE GENOMIC DNA]</scope>
</reference>
<accession>A0A4Y2B6G1</accession>
<comment type="caution">
    <text evidence="1">The sequence shown here is derived from an EMBL/GenBank/DDBJ whole genome shotgun (WGS) entry which is preliminary data.</text>
</comment>
<evidence type="ECO:0000313" key="2">
    <source>
        <dbReference type="Proteomes" id="UP000499080"/>
    </source>
</evidence>
<dbReference type="EMBL" id="BGPR01000056">
    <property type="protein sequence ID" value="GBL87971.1"/>
    <property type="molecule type" value="Genomic_DNA"/>
</dbReference>
<name>A0A4Y2B6G1_ARAVE</name>
<evidence type="ECO:0000313" key="1">
    <source>
        <dbReference type="EMBL" id="GBL87971.1"/>
    </source>
</evidence>
<keyword evidence="2" id="KW-1185">Reference proteome</keyword>
<dbReference type="AlphaFoldDB" id="A0A4Y2B6G1"/>
<organism evidence="1 2">
    <name type="scientific">Araneus ventricosus</name>
    <name type="common">Orbweaver spider</name>
    <name type="synonym">Epeira ventricosa</name>
    <dbReference type="NCBI Taxonomy" id="182803"/>
    <lineage>
        <taxon>Eukaryota</taxon>
        <taxon>Metazoa</taxon>
        <taxon>Ecdysozoa</taxon>
        <taxon>Arthropoda</taxon>
        <taxon>Chelicerata</taxon>
        <taxon>Arachnida</taxon>
        <taxon>Araneae</taxon>
        <taxon>Araneomorphae</taxon>
        <taxon>Entelegynae</taxon>
        <taxon>Araneoidea</taxon>
        <taxon>Araneidae</taxon>
        <taxon>Araneus</taxon>
    </lineage>
</organism>
<proteinExistence type="predicted"/>
<sequence>MNLTVCVGHVTTAIGGAKAIKVIECNGTNVNAGHKESIIRLMELDLNRSLQWCICLLHTNELPLHHLLNSLGGATTGPKEFCRPIGKAIKTCEELPVAPFSSISVGNMPDNIDRIVLSNIYMIFA</sequence>
<dbReference type="OrthoDB" id="6617942at2759"/>
<protein>
    <submittedName>
        <fullName evidence="1">Uncharacterized protein</fullName>
    </submittedName>
</protein>
<gene>
    <name evidence="1" type="ORF">AVEN_192120_1</name>
</gene>